<organism evidence="1 2">
    <name type="scientific">Diversispora eburnea</name>
    <dbReference type="NCBI Taxonomy" id="1213867"/>
    <lineage>
        <taxon>Eukaryota</taxon>
        <taxon>Fungi</taxon>
        <taxon>Fungi incertae sedis</taxon>
        <taxon>Mucoromycota</taxon>
        <taxon>Glomeromycotina</taxon>
        <taxon>Glomeromycetes</taxon>
        <taxon>Diversisporales</taxon>
        <taxon>Diversisporaceae</taxon>
        <taxon>Diversispora</taxon>
    </lineage>
</organism>
<name>A0A9N9FR34_9GLOM</name>
<dbReference type="EMBL" id="CAJVPK010000805">
    <property type="protein sequence ID" value="CAG8550450.1"/>
    <property type="molecule type" value="Genomic_DNA"/>
</dbReference>
<dbReference type="OrthoDB" id="2134184at2759"/>
<accession>A0A9N9FR34</accession>
<comment type="caution">
    <text evidence="1">The sequence shown here is derived from an EMBL/GenBank/DDBJ whole genome shotgun (WGS) entry which is preliminary data.</text>
</comment>
<dbReference type="AlphaFoldDB" id="A0A9N9FR34"/>
<reference evidence="1" key="1">
    <citation type="submission" date="2021-06" db="EMBL/GenBank/DDBJ databases">
        <authorList>
            <person name="Kallberg Y."/>
            <person name="Tangrot J."/>
            <person name="Rosling A."/>
        </authorList>
    </citation>
    <scope>NUCLEOTIDE SEQUENCE</scope>
    <source>
        <strain evidence="1">AZ414A</strain>
    </source>
</reference>
<dbReference type="Proteomes" id="UP000789706">
    <property type="component" value="Unassembled WGS sequence"/>
</dbReference>
<proteinExistence type="predicted"/>
<sequence length="155" mass="18281">MSIPQHITQLIRLETLCKDWSSIHSHSCEFFSSLVNILTQREATTNILHNRQQKVDDNDDGVADISISLTNLYISDIVQMYEKELIYKRNLLFGGVLKINHFEEKINIKSGINGVKLINERWVKQSYINFEIEEGMIDRLKIWKRIREFEQLNKT</sequence>
<evidence type="ECO:0000313" key="2">
    <source>
        <dbReference type="Proteomes" id="UP000789706"/>
    </source>
</evidence>
<protein>
    <submittedName>
        <fullName evidence="1">11321_t:CDS:1</fullName>
    </submittedName>
</protein>
<gene>
    <name evidence="1" type="ORF">DEBURN_LOCUS7072</name>
</gene>
<evidence type="ECO:0000313" key="1">
    <source>
        <dbReference type="EMBL" id="CAG8550450.1"/>
    </source>
</evidence>
<keyword evidence="2" id="KW-1185">Reference proteome</keyword>